<dbReference type="CDD" id="cd09917">
    <property type="entry name" value="F-box_SF"/>
    <property type="match status" value="1"/>
</dbReference>
<evidence type="ECO:0000313" key="2">
    <source>
        <dbReference type="Proteomes" id="UP000887574"/>
    </source>
</evidence>
<dbReference type="PROSITE" id="PS50181">
    <property type="entry name" value="FBOX"/>
    <property type="match status" value="1"/>
</dbReference>
<reference evidence="3" key="1">
    <citation type="submission" date="2022-11" db="UniProtKB">
        <authorList>
            <consortium name="WormBaseParasite"/>
        </authorList>
    </citation>
    <scope>IDENTIFICATION</scope>
</reference>
<name>A0A915DLE1_9BILA</name>
<dbReference type="AlphaFoldDB" id="A0A915DLE1"/>
<accession>A0A915DLE1</accession>
<dbReference type="WBParaSite" id="jg20803">
    <property type="protein sequence ID" value="jg20803"/>
    <property type="gene ID" value="jg20803"/>
</dbReference>
<protein>
    <submittedName>
        <fullName evidence="3">F-box domain-containing protein</fullName>
    </submittedName>
</protein>
<feature type="domain" description="F-box" evidence="1">
    <location>
        <begin position="29"/>
        <end position="73"/>
    </location>
</feature>
<evidence type="ECO:0000313" key="3">
    <source>
        <dbReference type="WBParaSite" id="jg20803"/>
    </source>
</evidence>
<dbReference type="Proteomes" id="UP000887574">
    <property type="component" value="Unplaced"/>
</dbReference>
<sequence>MEKCLIEKNYLERDNFNSKKKLDATGEEQQKQILLPSEILIEVLQFFSRNKLDSLQMVNKTFNSVIHNYFRAYPLRVMAAALLEQDGSCLVVDEEGKHSTYSSFETLLEIKKKQNVFLSTLTFTAKEKIMQLIKPLNFALPQFFSYGDNKELPVQLAINGRSVDEFRGRTQVFYMFYSWAIEIFWPSTLLESSSLCSDSLIKWLQFNNTCPKDCLPKRFKANTYAIAQDPAEFEQDMFNYFESGLANTPFEIIIGSWGNSIVIRTELADNPDYEEAVWVLRCGSFEKDWQPWWTVYENAKNLCDWITLISLADETKTRTLRFCKLEDMI</sequence>
<organism evidence="2 3">
    <name type="scientific">Ditylenchus dipsaci</name>
    <dbReference type="NCBI Taxonomy" id="166011"/>
    <lineage>
        <taxon>Eukaryota</taxon>
        <taxon>Metazoa</taxon>
        <taxon>Ecdysozoa</taxon>
        <taxon>Nematoda</taxon>
        <taxon>Chromadorea</taxon>
        <taxon>Rhabditida</taxon>
        <taxon>Tylenchina</taxon>
        <taxon>Tylenchomorpha</taxon>
        <taxon>Sphaerularioidea</taxon>
        <taxon>Anguinidae</taxon>
        <taxon>Anguininae</taxon>
        <taxon>Ditylenchus</taxon>
    </lineage>
</organism>
<dbReference type="InterPro" id="IPR001810">
    <property type="entry name" value="F-box_dom"/>
</dbReference>
<proteinExistence type="predicted"/>
<evidence type="ECO:0000259" key="1">
    <source>
        <dbReference type="PROSITE" id="PS50181"/>
    </source>
</evidence>
<keyword evidence="2" id="KW-1185">Reference proteome</keyword>